<dbReference type="Pfam" id="PF06798">
    <property type="entry name" value="PrkA"/>
    <property type="match status" value="1"/>
</dbReference>
<dbReference type="PANTHER" id="PTHR30267:SF2">
    <property type="entry name" value="PROTEIN PRKA"/>
    <property type="match status" value="1"/>
</dbReference>
<reference evidence="3" key="1">
    <citation type="submission" date="2016-11" db="EMBL/GenBank/DDBJ databases">
        <authorList>
            <person name="Varghese N."/>
            <person name="Submissions S."/>
        </authorList>
    </citation>
    <scope>NUCLEOTIDE SEQUENCE [LARGE SCALE GENOMIC DNA]</scope>
    <source>
        <strain evidence="3">DSM 16219</strain>
    </source>
</reference>
<dbReference type="InterPro" id="IPR010650">
    <property type="entry name" value="PrkA_C"/>
</dbReference>
<name>A0A1M6N1U3_9BACT</name>
<dbReference type="STRING" id="1121393.SAMN02745216_02481"/>
<protein>
    <submittedName>
        <fullName evidence="2">Putative serine protein kinase, PrkA</fullName>
    </submittedName>
</protein>
<dbReference type="SUPFAM" id="SSF52540">
    <property type="entry name" value="P-loop containing nucleoside triphosphate hydrolases"/>
    <property type="match status" value="2"/>
</dbReference>
<dbReference type="InterPro" id="IPR027417">
    <property type="entry name" value="P-loop_NTPase"/>
</dbReference>
<dbReference type="PANTHER" id="PTHR30267">
    <property type="entry name" value="PROTEIN KINASE PRKA"/>
    <property type="match status" value="1"/>
</dbReference>
<dbReference type="EMBL" id="FQZU01000014">
    <property type="protein sequence ID" value="SHJ89628.1"/>
    <property type="molecule type" value="Genomic_DNA"/>
</dbReference>
<dbReference type="OrthoDB" id="9761914at2"/>
<evidence type="ECO:0000259" key="1">
    <source>
        <dbReference type="SMART" id="SM00763"/>
    </source>
</evidence>
<dbReference type="Proteomes" id="UP000183994">
    <property type="component" value="Unassembled WGS sequence"/>
</dbReference>
<accession>A0A1M6N1U3</accession>
<evidence type="ECO:0000313" key="3">
    <source>
        <dbReference type="Proteomes" id="UP000183994"/>
    </source>
</evidence>
<dbReference type="GO" id="GO:0004672">
    <property type="term" value="F:protein kinase activity"/>
    <property type="evidence" value="ECO:0007669"/>
    <property type="project" value="TreeGrafter"/>
</dbReference>
<proteinExistence type="predicted"/>
<dbReference type="SMART" id="SM00763">
    <property type="entry name" value="AAA_PrkA"/>
    <property type="match status" value="1"/>
</dbReference>
<gene>
    <name evidence="2" type="ORF">SAMN02745216_02481</name>
</gene>
<organism evidence="2 3">
    <name type="scientific">Desulfatibacillum alkenivorans DSM 16219</name>
    <dbReference type="NCBI Taxonomy" id="1121393"/>
    <lineage>
        <taxon>Bacteria</taxon>
        <taxon>Pseudomonadati</taxon>
        <taxon>Thermodesulfobacteriota</taxon>
        <taxon>Desulfobacteria</taxon>
        <taxon>Desulfobacterales</taxon>
        <taxon>Desulfatibacillaceae</taxon>
        <taxon>Desulfatibacillum</taxon>
    </lineage>
</organism>
<keyword evidence="2" id="KW-0808">Transferase</keyword>
<dbReference type="RefSeq" id="WP_073476182.1">
    <property type="nucleotide sequence ID" value="NZ_FQZU01000014.1"/>
</dbReference>
<keyword evidence="3" id="KW-1185">Reference proteome</keyword>
<keyword evidence="2" id="KW-0418">Kinase</keyword>
<sequence length="790" mass="91786">MNENPYEQKSKDILEGLCAKIREKEHGAPIPLEEFLQIAASEPDRVFRNILQVFHDMIHSYVGPGSDEYLGDPETINFVYYDTHRLFVEGSDNPFFADRLFANRFIQHVTTFRRGIPQNRIYIFEGPHGSGKSTFLNNLLMKFEQYTKTPQGVSYETIWRIDKNELGAGDIEAAAILKQLKNLVETPGVRGVTPMKGADLAALSNKNYLQVHCPNHDHPIMQIPKAYRRELIDELIDDPVLKKKILYQKQYQWIYRDKPCTICASLFRSLLDVLGAPSKVFKMIYARPYQFNRRLGEGVSVFNPADMIPKSNLLSNPVLQQQLDSLLRSSNQVRYVYSRYAKTNNGIYALMDIKDANKYRFNALHGIISEGVHKLEDVEEDVHSLFLALMNPEDHNQVDQALSFSDRITYIKINYVLDYNTEVKIYKSNFGDQIEKRFLPRVLENFAKVIISTRLKTSSEPLLEWIGDPYRYRRYCDRNLLLLKMDIYTGVIPAWLSERDRQAFSAKRRRKVVAESENEGRAGFSGRDSINIFNEFYTAVAKKGKLINMDMLVNFFKKRQKGQEVIIPEGFMESLVDSYNYMLLQEVKESLYYYNEERISNDIQNYLFAINFEIGREEKCVYTGEKLEITESYLSSMEQRFMGAGVPGQAQLMFREEIQREYASKTLTQEMGLEKKPITETAVYNKLMERYVHNLKEKVMDPFQENENFRNAIKDFNTDAFKTYDRRIREEVSFLMANLQKKYGYTDQGAREICMYVIDKDLAKLFAEPTRPTSPPINPFDGLGAFAITP</sequence>
<feature type="domain" description="PrkA AAA" evidence="1">
    <location>
        <begin position="30"/>
        <end position="462"/>
    </location>
</feature>
<evidence type="ECO:0000313" key="2">
    <source>
        <dbReference type="EMBL" id="SHJ89628.1"/>
    </source>
</evidence>
<dbReference type="InterPro" id="IPR013153">
    <property type="entry name" value="Prk_AAA"/>
</dbReference>
<dbReference type="AlphaFoldDB" id="A0A1M6N1U3"/>